<protein>
    <submittedName>
        <fullName evidence="1">Uncharacterized protein</fullName>
    </submittedName>
</protein>
<gene>
    <name evidence="1" type="ORF">Fmac_028001</name>
</gene>
<keyword evidence="2" id="KW-1185">Reference proteome</keyword>
<accession>A0ABD1LJB6</accession>
<name>A0ABD1LJB6_9FABA</name>
<dbReference type="Proteomes" id="UP001603857">
    <property type="component" value="Unassembled WGS sequence"/>
</dbReference>
<sequence length="51" mass="5834">MRVQPSIQRVKLSIDNVNFECRKQSSLDHQSVVPIAKTMISNQTPKSKMHP</sequence>
<reference evidence="1 2" key="1">
    <citation type="submission" date="2024-08" db="EMBL/GenBank/DDBJ databases">
        <title>Insights into the chromosomal genome structure of Flemingia macrophylla.</title>
        <authorList>
            <person name="Ding Y."/>
            <person name="Zhao Y."/>
            <person name="Bi W."/>
            <person name="Wu M."/>
            <person name="Zhao G."/>
            <person name="Gong Y."/>
            <person name="Li W."/>
            <person name="Zhang P."/>
        </authorList>
    </citation>
    <scope>NUCLEOTIDE SEQUENCE [LARGE SCALE GENOMIC DNA]</scope>
    <source>
        <strain evidence="1">DYQJB</strain>
        <tissue evidence="1">Leaf</tissue>
    </source>
</reference>
<proteinExistence type="predicted"/>
<organism evidence="1 2">
    <name type="scientific">Flemingia macrophylla</name>
    <dbReference type="NCBI Taxonomy" id="520843"/>
    <lineage>
        <taxon>Eukaryota</taxon>
        <taxon>Viridiplantae</taxon>
        <taxon>Streptophyta</taxon>
        <taxon>Embryophyta</taxon>
        <taxon>Tracheophyta</taxon>
        <taxon>Spermatophyta</taxon>
        <taxon>Magnoliopsida</taxon>
        <taxon>eudicotyledons</taxon>
        <taxon>Gunneridae</taxon>
        <taxon>Pentapetalae</taxon>
        <taxon>rosids</taxon>
        <taxon>fabids</taxon>
        <taxon>Fabales</taxon>
        <taxon>Fabaceae</taxon>
        <taxon>Papilionoideae</taxon>
        <taxon>50 kb inversion clade</taxon>
        <taxon>NPAAA clade</taxon>
        <taxon>indigoferoid/millettioid clade</taxon>
        <taxon>Phaseoleae</taxon>
        <taxon>Flemingia</taxon>
    </lineage>
</organism>
<evidence type="ECO:0000313" key="2">
    <source>
        <dbReference type="Proteomes" id="UP001603857"/>
    </source>
</evidence>
<comment type="caution">
    <text evidence="1">The sequence shown here is derived from an EMBL/GenBank/DDBJ whole genome shotgun (WGS) entry which is preliminary data.</text>
</comment>
<evidence type="ECO:0000313" key="1">
    <source>
        <dbReference type="EMBL" id="KAL2323622.1"/>
    </source>
</evidence>
<dbReference type="AlphaFoldDB" id="A0ABD1LJB6"/>
<dbReference type="EMBL" id="JBGMDY010000009">
    <property type="protein sequence ID" value="KAL2323622.1"/>
    <property type="molecule type" value="Genomic_DNA"/>
</dbReference>